<evidence type="ECO:0000256" key="2">
    <source>
        <dbReference type="ARBA" id="ARBA00022840"/>
    </source>
</evidence>
<feature type="region of interest" description="Disordered" evidence="3">
    <location>
        <begin position="1"/>
        <end position="124"/>
    </location>
</feature>
<keyword evidence="1" id="KW-0547">Nucleotide-binding</keyword>
<dbReference type="InterPro" id="IPR002586">
    <property type="entry name" value="CobQ/CobB/MinD/ParA_Nub-bd_dom"/>
</dbReference>
<organism evidence="5 6">
    <name type="scientific">Marinovum algicola</name>
    <dbReference type="NCBI Taxonomy" id="42444"/>
    <lineage>
        <taxon>Bacteria</taxon>
        <taxon>Pseudomonadati</taxon>
        <taxon>Pseudomonadota</taxon>
        <taxon>Alphaproteobacteria</taxon>
        <taxon>Rhodobacterales</taxon>
        <taxon>Roseobacteraceae</taxon>
        <taxon>Marinovum</taxon>
    </lineage>
</organism>
<evidence type="ECO:0000313" key="5">
    <source>
        <dbReference type="EMBL" id="SEJ27910.1"/>
    </source>
</evidence>
<dbReference type="RefSeq" id="WP_083415999.1">
    <property type="nucleotide sequence ID" value="NZ_FNYY01000004.1"/>
</dbReference>
<dbReference type="InterPro" id="IPR005702">
    <property type="entry name" value="Wzc-like_C"/>
</dbReference>
<dbReference type="SUPFAM" id="SSF52540">
    <property type="entry name" value="P-loop containing nucleoside triphosphate hydrolases"/>
    <property type="match status" value="1"/>
</dbReference>
<keyword evidence="6" id="KW-1185">Reference proteome</keyword>
<dbReference type="CDD" id="cd05387">
    <property type="entry name" value="BY-kinase"/>
    <property type="match status" value="1"/>
</dbReference>
<dbReference type="GeneID" id="80817952"/>
<accession>A0A975W987</accession>
<dbReference type="Gene3D" id="3.40.50.300">
    <property type="entry name" value="P-loop containing nucleotide triphosphate hydrolases"/>
    <property type="match status" value="1"/>
</dbReference>
<reference evidence="5 6" key="1">
    <citation type="submission" date="2016-10" db="EMBL/GenBank/DDBJ databases">
        <authorList>
            <person name="Varghese N."/>
            <person name="Submissions S."/>
        </authorList>
    </citation>
    <scope>NUCLEOTIDE SEQUENCE [LARGE SCALE GENOMIC DNA]</scope>
    <source>
        <strain evidence="5 6">FF3</strain>
    </source>
</reference>
<dbReference type="AlphaFoldDB" id="A0A975W987"/>
<evidence type="ECO:0000256" key="3">
    <source>
        <dbReference type="SAM" id="MobiDB-lite"/>
    </source>
</evidence>
<feature type="compositionally biased region" description="Basic residues" evidence="3">
    <location>
        <begin position="1"/>
        <end position="11"/>
    </location>
</feature>
<dbReference type="PANTHER" id="PTHR32309:SF31">
    <property type="entry name" value="CAPSULAR EXOPOLYSACCHARIDE FAMILY"/>
    <property type="match status" value="1"/>
</dbReference>
<dbReference type="EMBL" id="FNYY01000004">
    <property type="protein sequence ID" value="SEJ27910.1"/>
    <property type="molecule type" value="Genomic_DNA"/>
</dbReference>
<protein>
    <submittedName>
        <fullName evidence="5">Chromosome partitioning ATPase, Mrp family, contains Fe-S cluster</fullName>
    </submittedName>
</protein>
<proteinExistence type="predicted"/>
<feature type="compositionally biased region" description="Pro residues" evidence="3">
    <location>
        <begin position="103"/>
        <end position="112"/>
    </location>
</feature>
<name>A0A975W987_9RHOB</name>
<evidence type="ECO:0000256" key="1">
    <source>
        <dbReference type="ARBA" id="ARBA00022741"/>
    </source>
</evidence>
<evidence type="ECO:0000259" key="4">
    <source>
        <dbReference type="Pfam" id="PF01656"/>
    </source>
</evidence>
<feature type="compositionally biased region" description="Basic and acidic residues" evidence="3">
    <location>
        <begin position="70"/>
        <end position="80"/>
    </location>
</feature>
<dbReference type="Proteomes" id="UP000182932">
    <property type="component" value="Unassembled WGS sequence"/>
</dbReference>
<dbReference type="Pfam" id="PF01656">
    <property type="entry name" value="CbiA"/>
    <property type="match status" value="1"/>
</dbReference>
<comment type="caution">
    <text evidence="5">The sequence shown here is derived from an EMBL/GenBank/DDBJ whole genome shotgun (WGS) entry which is preliminary data.</text>
</comment>
<keyword evidence="2" id="KW-0067">ATP-binding</keyword>
<dbReference type="InterPro" id="IPR027417">
    <property type="entry name" value="P-loop_NTPase"/>
</dbReference>
<dbReference type="InterPro" id="IPR050445">
    <property type="entry name" value="Bact_polysacc_biosynth/exp"/>
</dbReference>
<sequence>MEKRWTRKKRASREAGGPAPKPALTGPIHLAPERETPLEPEELTPPETPTPADVRSEAERTSEAAPSPEAKPRAPAKDARPAVAPREPAPEPAPAPAVEAPEPDQPTEPAPPPRRKRGEPGAWAALPSFHVNARKLERNRIITATREDPVHSAFDVLRTKLLRALRENGWTRVAITSPTEGCGKTFLAANLAISLSRQSNCRSVLLDLDMRHPTLDKVLNIPDAPDLPAFLRGNLPLGDLLRRPAENDFKIGDQVAFGVNARREPYAAELLQDPDTAAVLSGMEVALAPDVVLFDMPPALVNDDVLAARPLFDGIILVVGGGITKPQQVRDVERRLGTETPLLGVVLNRSEGEAAQIYSY</sequence>
<evidence type="ECO:0000313" key="6">
    <source>
        <dbReference type="Proteomes" id="UP000182932"/>
    </source>
</evidence>
<gene>
    <name evidence="5" type="ORF">SAMN04487940_104267</name>
</gene>
<dbReference type="PANTHER" id="PTHR32309">
    <property type="entry name" value="TYROSINE-PROTEIN KINASE"/>
    <property type="match status" value="1"/>
</dbReference>
<feature type="domain" description="CobQ/CobB/MinD/ParA nucleotide binding" evidence="4">
    <location>
        <begin position="173"/>
        <end position="354"/>
    </location>
</feature>